<dbReference type="Pfam" id="PF00582">
    <property type="entry name" value="Usp"/>
    <property type="match status" value="2"/>
</dbReference>
<dbReference type="OrthoDB" id="1522603at2"/>
<evidence type="ECO:0000259" key="2">
    <source>
        <dbReference type="Pfam" id="PF00582"/>
    </source>
</evidence>
<proteinExistence type="inferred from homology"/>
<dbReference type="Gene3D" id="3.40.50.620">
    <property type="entry name" value="HUPs"/>
    <property type="match status" value="2"/>
</dbReference>
<dbReference type="InterPro" id="IPR006015">
    <property type="entry name" value="Universal_stress_UspA"/>
</dbReference>
<evidence type="ECO:0000313" key="3">
    <source>
        <dbReference type="EMBL" id="SEI38106.1"/>
    </source>
</evidence>
<organism evidence="3 4">
    <name type="scientific">Dyadobacter koreensis</name>
    <dbReference type="NCBI Taxonomy" id="408657"/>
    <lineage>
        <taxon>Bacteria</taxon>
        <taxon>Pseudomonadati</taxon>
        <taxon>Bacteroidota</taxon>
        <taxon>Cytophagia</taxon>
        <taxon>Cytophagales</taxon>
        <taxon>Spirosomataceae</taxon>
        <taxon>Dyadobacter</taxon>
    </lineage>
</organism>
<dbReference type="CDD" id="cd00293">
    <property type="entry name" value="USP-like"/>
    <property type="match status" value="2"/>
</dbReference>
<accession>A0A1H6Q8C0</accession>
<dbReference type="PRINTS" id="PR01438">
    <property type="entry name" value="UNVRSLSTRESS"/>
</dbReference>
<feature type="domain" description="UspA" evidence="2">
    <location>
        <begin position="1"/>
        <end position="145"/>
    </location>
</feature>
<dbReference type="PANTHER" id="PTHR46268:SF6">
    <property type="entry name" value="UNIVERSAL STRESS PROTEIN UP12"/>
    <property type="match status" value="1"/>
</dbReference>
<dbReference type="InterPro" id="IPR006016">
    <property type="entry name" value="UspA"/>
</dbReference>
<keyword evidence="4" id="KW-1185">Reference proteome</keyword>
<name>A0A1H6Q8C0_9BACT</name>
<dbReference type="InterPro" id="IPR014729">
    <property type="entry name" value="Rossmann-like_a/b/a_fold"/>
</dbReference>
<feature type="domain" description="UspA" evidence="2">
    <location>
        <begin position="153"/>
        <end position="274"/>
    </location>
</feature>
<sequence length="297" mass="33062">MQKILVPFDFSPASKRAYKFSLEIASAVGAEVSVLHIKKPISLYLKILNRYLDFANDISARMQASLAPQNRFENFSKHIEKKNVPVSFLTKFGKLDKALPMEVIVQNADLVVMGTRGANGLKELLLGSNTEKIVRTAPVPVLVVHEYTALSKIKHIVFPTNLELINKNLLEKLKELQLIFNAKLHILYVKTPAEPESEKQIRKRLLAFVDIYEIENFTIHIRSAVGETNAILSFSSGLDDSMIAMGTRALTGLNHLILGSITEDVANHAANNVWTYALHGQTETLPALHANRSNNSP</sequence>
<evidence type="ECO:0000256" key="1">
    <source>
        <dbReference type="ARBA" id="ARBA00008791"/>
    </source>
</evidence>
<dbReference type="RefSeq" id="WP_090330983.1">
    <property type="nucleotide sequence ID" value="NZ_FNXY01000001.1"/>
</dbReference>
<protein>
    <submittedName>
        <fullName evidence="3">Nucleotide-binding universal stress protein, UspA family</fullName>
    </submittedName>
</protein>
<dbReference type="STRING" id="408657.SAMN04487995_0217"/>
<dbReference type="SUPFAM" id="SSF52402">
    <property type="entry name" value="Adenine nucleotide alpha hydrolases-like"/>
    <property type="match status" value="2"/>
</dbReference>
<reference evidence="3 4" key="1">
    <citation type="submission" date="2016-10" db="EMBL/GenBank/DDBJ databases">
        <authorList>
            <person name="de Groot N.N."/>
        </authorList>
    </citation>
    <scope>NUCLEOTIDE SEQUENCE [LARGE SCALE GENOMIC DNA]</scope>
    <source>
        <strain evidence="3 4">DSM 19938</strain>
    </source>
</reference>
<dbReference type="EMBL" id="FNXY01000001">
    <property type="protein sequence ID" value="SEI38106.1"/>
    <property type="molecule type" value="Genomic_DNA"/>
</dbReference>
<dbReference type="AlphaFoldDB" id="A0A1H6Q8C0"/>
<dbReference type="PANTHER" id="PTHR46268">
    <property type="entry name" value="STRESS RESPONSE PROTEIN NHAX"/>
    <property type="match status" value="1"/>
</dbReference>
<gene>
    <name evidence="3" type="ORF">SAMN04487995_0217</name>
</gene>
<dbReference type="Proteomes" id="UP000199532">
    <property type="component" value="Unassembled WGS sequence"/>
</dbReference>
<evidence type="ECO:0000313" key="4">
    <source>
        <dbReference type="Proteomes" id="UP000199532"/>
    </source>
</evidence>
<comment type="similarity">
    <text evidence="1">Belongs to the universal stress protein A family.</text>
</comment>